<sequence>MEESAVSQNDPSGPAGHPVIQIQLKETGPIHTYITSCDLEMNGNGGGPVSSPSDINCNSNSTTMVSDLSSPESQTQSQPFTPRASRTPKKAAMFGKRSNSMRRNPKAVVAKQGWLYKQASSGVKQWNKRWFVLTDRCLFYYKDEKEEGVLGSLPLLSFRIGEVQVLDNISRKHAFKAEHAGTRTYYFSAETAEEQEEWIDAMNEAAHVQIQPAQRTTNSEATTPTAELHGNTLVTKGPERHTQTHTHIEDNGQTTDLLDPERGSREPAHHKVNGVDAMETPPPSTSHTEKEGRMGGERGERGERGVLGPGGAPHHQPNGWGPYGPPNHGNGPPQGNGRPPQAPPVGGMREGREVREQPENVVLRRGFVPRTNPERQAQRKSSMTQLQQWVNQRRVIAVQEDLNSPSHYYTVNRGVPADYYSVYSSVGGGPGYMEEYPLYPPGVRPDSICSVSAVGYDRMGPPRWTNDEKRRSLRDGPLYGPPPPRDPYGPPPSPAYYGQMDAAQTAMRRLSIQPRSRSVPRSPSSSTGGPYSPSPHSFASPICSPSARFDRGPGRLREDVIYADPSVYGLRRSLSSPKYDYPGDRRSLSQGMYHYNYPASPSLHSKMVPPFHDPYRELHPTLKLNEIETSKLLGRLCEQNRILKDQEAVVHRLRMDKDSLEGALVATHQEMELYRGQPLVADKLQLKKETLQNQLINIRGELSQASSALTTTRMEFEALEDEVNAIHGDLWEQLNAGGQSEMVHRHIQKEFWRVQEVWEGLHKSNLSRGTDTAKHRVASGASGSFSTNSPASPLSSVSLTSPLSPFSPVPGSQASPTKQLGPEQKYGYRQDVSPGERTNSNEAQELDQDRQANMNKVGIVPPRTKSPMDDQGHSYDHGITRRNGKVPNGISRERPKSAVFPAEVKSKMSIEEQNERIRRNQSSSVRDKRRSLNLGSQAGTNYRVVKRRLTAHEVDIKDLEAAVRGGGVQESPREEIARLRRLQMEPDHYDLDIGKELCAPDKVLIPERYLDVEPNTPLSPEEQKEKQKKVERIKTLIAKSNLQNVVPLLDGPTEGGGPHHQGNPEQKIQEQEKRIEISCALAAEASRRSRLLSAQCAPSPPASPTNLAPPPSSTDFSDSVHIMKV</sequence>
<name>A0A674DJD9_SALTR</name>
<feature type="coiled-coil region" evidence="1">
    <location>
        <begin position="681"/>
        <end position="708"/>
    </location>
</feature>
<feature type="compositionally biased region" description="Basic and acidic residues" evidence="2">
    <location>
        <begin position="259"/>
        <end position="269"/>
    </location>
</feature>
<feature type="domain" description="PH" evidence="3">
    <location>
        <begin position="108"/>
        <end position="207"/>
    </location>
</feature>
<dbReference type="Pfam" id="PF00169">
    <property type="entry name" value="PH"/>
    <property type="match status" value="1"/>
</dbReference>
<dbReference type="GeneTree" id="ENSGT00940000159692"/>
<feature type="region of interest" description="Disordered" evidence="2">
    <location>
        <begin position="454"/>
        <end position="498"/>
    </location>
</feature>
<evidence type="ECO:0000259" key="3">
    <source>
        <dbReference type="PROSITE" id="PS50003"/>
    </source>
</evidence>
<evidence type="ECO:0000256" key="1">
    <source>
        <dbReference type="SAM" id="Coils"/>
    </source>
</evidence>
<gene>
    <name evidence="4" type="primary">PLEKHA6</name>
    <name evidence="4" type="synonym">LOC115208127</name>
</gene>
<dbReference type="Proteomes" id="UP000472277">
    <property type="component" value="Chromosome 14"/>
</dbReference>
<feature type="compositionally biased region" description="Polar residues" evidence="2">
    <location>
        <begin position="50"/>
        <end position="80"/>
    </location>
</feature>
<dbReference type="InterPro" id="IPR001849">
    <property type="entry name" value="PH_domain"/>
</dbReference>
<reference evidence="4" key="2">
    <citation type="submission" date="2025-09" db="UniProtKB">
        <authorList>
            <consortium name="Ensembl"/>
        </authorList>
    </citation>
    <scope>IDENTIFICATION</scope>
</reference>
<feature type="compositionally biased region" description="Basic and acidic residues" evidence="2">
    <location>
        <begin position="866"/>
        <end position="879"/>
    </location>
</feature>
<organism evidence="4 5">
    <name type="scientific">Salmo trutta</name>
    <name type="common">Brown trout</name>
    <dbReference type="NCBI Taxonomy" id="8032"/>
    <lineage>
        <taxon>Eukaryota</taxon>
        <taxon>Metazoa</taxon>
        <taxon>Chordata</taxon>
        <taxon>Craniata</taxon>
        <taxon>Vertebrata</taxon>
        <taxon>Euteleostomi</taxon>
        <taxon>Actinopterygii</taxon>
        <taxon>Neopterygii</taxon>
        <taxon>Teleostei</taxon>
        <taxon>Protacanthopterygii</taxon>
        <taxon>Salmoniformes</taxon>
        <taxon>Salmonidae</taxon>
        <taxon>Salmoninae</taxon>
        <taxon>Salmo</taxon>
    </lineage>
</organism>
<keyword evidence="5" id="KW-1185">Reference proteome</keyword>
<dbReference type="PANTHER" id="PTHR12752">
    <property type="entry name" value="PHOSPHOINOSITOL 3-PHOSPHATE-BINDING PROTEIN"/>
    <property type="match status" value="1"/>
</dbReference>
<dbReference type="InterPro" id="IPR057971">
    <property type="entry name" value="PKHA4-7_TBCA"/>
</dbReference>
<feature type="compositionally biased region" description="Basic and acidic residues" evidence="2">
    <location>
        <begin position="237"/>
        <end position="250"/>
    </location>
</feature>
<dbReference type="SMART" id="SM00233">
    <property type="entry name" value="PH"/>
    <property type="match status" value="1"/>
</dbReference>
<dbReference type="AlphaFoldDB" id="A0A674DJD9"/>
<feature type="region of interest" description="Disordered" evidence="2">
    <location>
        <begin position="510"/>
        <end position="550"/>
    </location>
</feature>
<feature type="region of interest" description="Disordered" evidence="2">
    <location>
        <begin position="236"/>
        <end position="359"/>
    </location>
</feature>
<evidence type="ECO:0000313" key="5">
    <source>
        <dbReference type="Proteomes" id="UP000472277"/>
    </source>
</evidence>
<dbReference type="Pfam" id="PF25541">
    <property type="entry name" value="TBCA_PH"/>
    <property type="match status" value="1"/>
</dbReference>
<dbReference type="InterPro" id="IPR011993">
    <property type="entry name" value="PH-like_dom_sf"/>
</dbReference>
<evidence type="ECO:0000313" key="4">
    <source>
        <dbReference type="Ensembl" id="ENSSTUP00000095818.1"/>
    </source>
</evidence>
<accession>A0A674DJD9</accession>
<dbReference type="FunFam" id="2.30.29.30:FF:000083">
    <property type="entry name" value="Pleckstrin homology domain-containing family A member 5"/>
    <property type="match status" value="1"/>
</dbReference>
<feature type="compositionally biased region" description="Low complexity" evidence="2">
    <location>
        <begin position="316"/>
        <end position="339"/>
    </location>
</feature>
<dbReference type="SUPFAM" id="SSF50729">
    <property type="entry name" value="PH domain-like"/>
    <property type="match status" value="1"/>
</dbReference>
<dbReference type="CDD" id="cd13248">
    <property type="entry name" value="PH_PEPP1_2_3"/>
    <property type="match status" value="1"/>
</dbReference>
<dbReference type="PROSITE" id="PS50003">
    <property type="entry name" value="PH_DOMAIN"/>
    <property type="match status" value="1"/>
</dbReference>
<feature type="compositionally biased region" description="Low complexity" evidence="2">
    <location>
        <begin position="511"/>
        <end position="537"/>
    </location>
</feature>
<proteinExistence type="predicted"/>
<protein>
    <submittedName>
        <fullName evidence="4">Pleckstrin homology domain containing A6</fullName>
    </submittedName>
</protein>
<dbReference type="PANTHER" id="PTHR12752:SF5">
    <property type="entry name" value="PLECKSTRIN HOMOLOGY DOMAIN-CONTAINING FAMILY A MEMBER 6"/>
    <property type="match status" value="1"/>
</dbReference>
<feature type="compositionally biased region" description="Basic and acidic residues" evidence="2">
    <location>
        <begin position="287"/>
        <end position="304"/>
    </location>
</feature>
<feature type="region of interest" description="Disordered" evidence="2">
    <location>
        <begin position="1046"/>
        <end position="1074"/>
    </location>
</feature>
<feature type="compositionally biased region" description="Pro residues" evidence="2">
    <location>
        <begin position="479"/>
        <end position="494"/>
    </location>
</feature>
<feature type="compositionally biased region" description="Basic and acidic residues" evidence="2">
    <location>
        <begin position="349"/>
        <end position="358"/>
    </location>
</feature>
<evidence type="ECO:0000256" key="2">
    <source>
        <dbReference type="SAM" id="MobiDB-lite"/>
    </source>
</evidence>
<feature type="compositionally biased region" description="Basic and acidic residues" evidence="2">
    <location>
        <begin position="904"/>
        <end position="918"/>
    </location>
</feature>
<dbReference type="Gene3D" id="2.30.29.30">
    <property type="entry name" value="Pleckstrin-homology domain (PH domain)/Phosphotyrosine-binding domain (PTB)"/>
    <property type="match status" value="1"/>
</dbReference>
<feature type="region of interest" description="Disordered" evidence="2">
    <location>
        <begin position="1090"/>
        <end position="1121"/>
    </location>
</feature>
<feature type="region of interest" description="Disordered" evidence="2">
    <location>
        <begin position="766"/>
        <end position="930"/>
    </location>
</feature>
<feature type="compositionally biased region" description="Basic and acidic residues" evidence="2">
    <location>
        <begin position="465"/>
        <end position="474"/>
    </location>
</feature>
<keyword evidence="1" id="KW-0175">Coiled coil</keyword>
<dbReference type="Ensembl" id="ENSSTUT00000102938.1">
    <property type="protein sequence ID" value="ENSSTUP00000095818.1"/>
    <property type="gene ID" value="ENSSTUG00000043177.1"/>
</dbReference>
<feature type="compositionally biased region" description="Pro residues" evidence="2">
    <location>
        <begin position="1098"/>
        <end position="1112"/>
    </location>
</feature>
<dbReference type="InterPro" id="IPR040392">
    <property type="entry name" value="PKHA4-7_PH"/>
</dbReference>
<feature type="compositionally biased region" description="Low complexity" evidence="2">
    <location>
        <begin position="784"/>
        <end position="810"/>
    </location>
</feature>
<feature type="region of interest" description="Disordered" evidence="2">
    <location>
        <begin position="44"/>
        <end position="102"/>
    </location>
</feature>
<reference evidence="4" key="1">
    <citation type="submission" date="2025-08" db="UniProtKB">
        <authorList>
            <consortium name="Ensembl"/>
        </authorList>
    </citation>
    <scope>IDENTIFICATION</scope>
</reference>